<accession>A0ABT9GRV2</accession>
<name>A0ABT9GRV2_9GAMM</name>
<keyword evidence="4" id="KW-1185">Reference proteome</keyword>
<comment type="caution">
    <text evidence="3">The sequence shown here is derived from an EMBL/GenBank/DDBJ whole genome shotgun (WGS) entry which is preliminary data.</text>
</comment>
<protein>
    <submittedName>
        <fullName evidence="3">PA2779 family protein</fullName>
    </submittedName>
</protein>
<organism evidence="3 4">
    <name type="scientific">Alkalimonas delamerensis</name>
    <dbReference type="NCBI Taxonomy" id="265981"/>
    <lineage>
        <taxon>Bacteria</taxon>
        <taxon>Pseudomonadati</taxon>
        <taxon>Pseudomonadota</taxon>
        <taxon>Gammaproteobacteria</taxon>
        <taxon>Alkalimonas</taxon>
    </lineage>
</organism>
<feature type="signal peptide" evidence="2">
    <location>
        <begin position="1"/>
        <end position="27"/>
    </location>
</feature>
<evidence type="ECO:0000313" key="3">
    <source>
        <dbReference type="EMBL" id="MDP4529712.1"/>
    </source>
</evidence>
<proteinExistence type="predicted"/>
<evidence type="ECO:0000256" key="1">
    <source>
        <dbReference type="SAM" id="Phobius"/>
    </source>
</evidence>
<evidence type="ECO:0000313" key="4">
    <source>
        <dbReference type="Proteomes" id="UP001236258"/>
    </source>
</evidence>
<dbReference type="Proteomes" id="UP001236258">
    <property type="component" value="Unassembled WGS sequence"/>
</dbReference>
<reference evidence="3 4" key="1">
    <citation type="submission" date="2023-08" db="EMBL/GenBank/DDBJ databases">
        <authorList>
            <person name="Joshi A."/>
            <person name="Thite S."/>
        </authorList>
    </citation>
    <scope>NUCLEOTIDE SEQUENCE [LARGE SCALE GENOMIC DNA]</scope>
    <source>
        <strain evidence="3 4">1E1</strain>
    </source>
</reference>
<dbReference type="NCBIfam" id="NF033919">
    <property type="entry name" value="PA2779_fam"/>
    <property type="match status" value="1"/>
</dbReference>
<gene>
    <name evidence="3" type="ORF">Q3O59_11835</name>
</gene>
<dbReference type="Pfam" id="PF20332">
    <property type="entry name" value="DUF6627"/>
    <property type="match status" value="1"/>
</dbReference>
<keyword evidence="1" id="KW-0472">Membrane</keyword>
<keyword evidence="1" id="KW-0812">Transmembrane</keyword>
<keyword evidence="1" id="KW-1133">Transmembrane helix</keyword>
<dbReference type="RefSeq" id="WP_305945778.1">
    <property type="nucleotide sequence ID" value="NZ_JAUZVY010000005.1"/>
</dbReference>
<dbReference type="EMBL" id="JAUZVY010000005">
    <property type="protein sequence ID" value="MDP4529712.1"/>
    <property type="molecule type" value="Genomic_DNA"/>
</dbReference>
<feature type="transmembrane region" description="Helical" evidence="1">
    <location>
        <begin position="95"/>
        <end position="117"/>
    </location>
</feature>
<evidence type="ECO:0000256" key="2">
    <source>
        <dbReference type="SAM" id="SignalP"/>
    </source>
</evidence>
<feature type="chain" id="PRO_5047453586" evidence="2">
    <location>
        <begin position="28"/>
        <end position="118"/>
    </location>
</feature>
<sequence>MKKSLLLTASMAAAVLVQPALIPSAQADIVTTHQYVQEQQSVLNRAVLTEQLQRQEVRDLLVQYGVDPDEALLRVAALSDEEVMELTASIHELPAGAGISISTTVILVGIIIWLVFFR</sequence>
<dbReference type="InterPro" id="IPR046735">
    <property type="entry name" value="PA2779-like"/>
</dbReference>
<keyword evidence="2" id="KW-0732">Signal</keyword>